<dbReference type="KEGG" id="psoj:PHYSODRAFT_519206"/>
<dbReference type="InterPro" id="IPR011990">
    <property type="entry name" value="TPR-like_helical_dom_sf"/>
</dbReference>
<evidence type="ECO:0000313" key="2">
    <source>
        <dbReference type="Proteomes" id="UP000002640"/>
    </source>
</evidence>
<proteinExistence type="predicted"/>
<dbReference type="PANTHER" id="PTHR47930">
    <property type="entry name" value="YALI0C12947P"/>
    <property type="match status" value="1"/>
</dbReference>
<organism evidence="1 2">
    <name type="scientific">Phytophthora sojae (strain P6497)</name>
    <name type="common">Soybean stem and root rot agent</name>
    <name type="synonym">Phytophthora megasperma f. sp. glycines</name>
    <dbReference type="NCBI Taxonomy" id="1094619"/>
    <lineage>
        <taxon>Eukaryota</taxon>
        <taxon>Sar</taxon>
        <taxon>Stramenopiles</taxon>
        <taxon>Oomycota</taxon>
        <taxon>Peronosporomycetes</taxon>
        <taxon>Peronosporales</taxon>
        <taxon>Peronosporaceae</taxon>
        <taxon>Phytophthora</taxon>
    </lineage>
</organism>
<sequence>MTNRTASTLLRSFSKHEWVGDSLELLSYFRQRGVSPDAPSRSVAFSMLCDKGKFTQALPVFEALFEEQRELPAWVFGLAMHAATELRRPELVNGIFKHFVGGNDTYEGEGEGGVYTMLRDARSEGVKLSEEALRSLLVFADRARQPEVALDALAMMKEEGFELTANDYSAVFIACSGAKRWGSLIELYESMPESYRTQLNRRAQSEVVMAYARSESEDAKLFSLANKLKQKGTNWDAYTYGMVALGYIPSGSIKKALEFVRANSAHLKTNSISCYRELIEYYTTKECDPTMACQLYNEMMQKNWVLPRSEWHKALKLNFPTKRCTGSSASRCGFAVYHLNPMTQLCLTNTI</sequence>
<dbReference type="PANTHER" id="PTHR47930:SF2">
    <property type="entry name" value="PENTATRICOPEPTIDE REPEAT PROTEIN (AFU_ORTHOLOGUE AFUA_8G04250)"/>
    <property type="match status" value="1"/>
</dbReference>
<dbReference type="GeneID" id="20660151"/>
<dbReference type="RefSeq" id="XP_009533532.1">
    <property type="nucleotide sequence ID" value="XM_009535237.1"/>
</dbReference>
<dbReference type="Proteomes" id="UP000002640">
    <property type="component" value="Unassembled WGS sequence"/>
</dbReference>
<keyword evidence="2" id="KW-1185">Reference proteome</keyword>
<dbReference type="EMBL" id="JH159158">
    <property type="protein sequence ID" value="EGZ10787.1"/>
    <property type="molecule type" value="Genomic_DNA"/>
</dbReference>
<protein>
    <recommendedName>
        <fullName evidence="3">Pentacotripeptide-repeat region of PRORP domain-containing protein</fullName>
    </recommendedName>
</protein>
<dbReference type="Gene3D" id="1.25.40.10">
    <property type="entry name" value="Tetratricopeptide repeat domain"/>
    <property type="match status" value="2"/>
</dbReference>
<dbReference type="STRING" id="1094619.G5A1I9"/>
<evidence type="ECO:0008006" key="3">
    <source>
        <dbReference type="Google" id="ProtNLM"/>
    </source>
</evidence>
<name>G5A1I9_PHYSP</name>
<reference evidence="1 2" key="1">
    <citation type="journal article" date="2006" name="Science">
        <title>Phytophthora genome sequences uncover evolutionary origins and mechanisms of pathogenesis.</title>
        <authorList>
            <person name="Tyler B.M."/>
            <person name="Tripathy S."/>
            <person name="Zhang X."/>
            <person name="Dehal P."/>
            <person name="Jiang R.H."/>
            <person name="Aerts A."/>
            <person name="Arredondo F.D."/>
            <person name="Baxter L."/>
            <person name="Bensasson D."/>
            <person name="Beynon J.L."/>
            <person name="Chapman J."/>
            <person name="Damasceno C.M."/>
            <person name="Dorrance A.E."/>
            <person name="Dou D."/>
            <person name="Dickerman A.W."/>
            <person name="Dubchak I.L."/>
            <person name="Garbelotto M."/>
            <person name="Gijzen M."/>
            <person name="Gordon S.G."/>
            <person name="Govers F."/>
            <person name="Grunwald N.J."/>
            <person name="Huang W."/>
            <person name="Ivors K.L."/>
            <person name="Jones R.W."/>
            <person name="Kamoun S."/>
            <person name="Krampis K."/>
            <person name="Lamour K.H."/>
            <person name="Lee M.K."/>
            <person name="McDonald W.H."/>
            <person name="Medina M."/>
            <person name="Meijer H.J."/>
            <person name="Nordberg E.K."/>
            <person name="Maclean D.J."/>
            <person name="Ospina-Giraldo M.D."/>
            <person name="Morris P.F."/>
            <person name="Phuntumart V."/>
            <person name="Putnam N.H."/>
            <person name="Rash S."/>
            <person name="Rose J.K."/>
            <person name="Sakihama Y."/>
            <person name="Salamov A.A."/>
            <person name="Savidor A."/>
            <person name="Scheuring C.F."/>
            <person name="Smith B.M."/>
            <person name="Sobral B.W."/>
            <person name="Terry A."/>
            <person name="Torto-Alalibo T.A."/>
            <person name="Win J."/>
            <person name="Xu Z."/>
            <person name="Zhang H."/>
            <person name="Grigoriev I.V."/>
            <person name="Rokhsar D.S."/>
            <person name="Boore J.L."/>
        </authorList>
    </citation>
    <scope>NUCLEOTIDE SEQUENCE [LARGE SCALE GENOMIC DNA]</scope>
    <source>
        <strain evidence="1 2">P6497</strain>
    </source>
</reference>
<dbReference type="InParanoid" id="G5A1I9"/>
<evidence type="ECO:0000313" key="1">
    <source>
        <dbReference type="EMBL" id="EGZ10787.1"/>
    </source>
</evidence>
<dbReference type="SMR" id="G5A1I9"/>
<accession>G5A1I9</accession>
<gene>
    <name evidence="1" type="ORF">PHYSODRAFT_519206</name>
</gene>
<dbReference type="AlphaFoldDB" id="G5A1I9"/>